<dbReference type="PANTHER" id="PTHR24096">
    <property type="entry name" value="LONG-CHAIN-FATTY-ACID--COA LIGASE"/>
    <property type="match status" value="1"/>
</dbReference>
<dbReference type="Gene3D" id="3.30.300.30">
    <property type="match status" value="1"/>
</dbReference>
<evidence type="ECO:0000259" key="4">
    <source>
        <dbReference type="Pfam" id="PF13193"/>
    </source>
</evidence>
<dbReference type="InterPro" id="IPR025110">
    <property type="entry name" value="AMP-bd_C"/>
</dbReference>
<organism evidence="5 6">
    <name type="scientific">Cutaneotrichosporon spelunceum</name>
    <dbReference type="NCBI Taxonomy" id="1672016"/>
    <lineage>
        <taxon>Eukaryota</taxon>
        <taxon>Fungi</taxon>
        <taxon>Dikarya</taxon>
        <taxon>Basidiomycota</taxon>
        <taxon>Agaricomycotina</taxon>
        <taxon>Tremellomycetes</taxon>
        <taxon>Trichosporonales</taxon>
        <taxon>Trichosporonaceae</taxon>
        <taxon>Cutaneotrichosporon</taxon>
    </lineage>
</organism>
<evidence type="ECO:0000256" key="1">
    <source>
        <dbReference type="ARBA" id="ARBA00006432"/>
    </source>
</evidence>
<comment type="caution">
    <text evidence="5">The sequence shown here is derived from an EMBL/GenBank/DDBJ whole genome shotgun (WGS) entry which is preliminary data.</text>
</comment>
<evidence type="ECO:0000313" key="5">
    <source>
        <dbReference type="EMBL" id="GMK54813.1"/>
    </source>
</evidence>
<gene>
    <name evidence="5" type="ORF">CspeluHIS016_0113990</name>
</gene>
<feature type="domain" description="AMP-dependent synthetase/ligase" evidence="3">
    <location>
        <begin position="42"/>
        <end position="409"/>
    </location>
</feature>
<sequence length="562" mass="59692">MSTRPAIIFESPYPQPFLPNTSVFHYLFPDTVGGSPLAPLDPSLPAYIDGLDGRVLSRADVVDGALRLATGVRSLGVGRGDVAVLWGLNSLEWAHALYGCFAAGVTVSPANAGYSAGEIAHQINNSGASILFICPSLLPVLEAARPLLTRAIPADRVVLLAREAQAVPAAHPTIGGLLASEPGEAERFDGVNAHDTAVMCYSSGTTGLAKGVETTHHNLTSELQALNMGSRQLVSGVDVILGVLPFSHIYGLGMNFLQPAAMGCPVVVLPRFTEVAALAAIEKYRITHALIVPPIVVTLLNSTNVQHYDLSSLRTVVSGAAPLGGEIADAFARLIPGVVMLQAYGNTETSPVVLTAHAHEFAETEGSVATCGKLLPTYQARVVADGVDVGVGERGELWVRGPTVMKGYLHNAEATENAIVRGGWYRTGDIVVVNEGGWYEVVDRVKELIKYKGFQVPPAELEALVLQHPDVIDVGVVGIYDRAQATELPRAYIVVRGELDARREAALATHVAEWVAGRVANHKKLRGGVCIIDAIPKSASGKILRKELRVRAEAEIKDQARL</sequence>
<dbReference type="InterPro" id="IPR045851">
    <property type="entry name" value="AMP-bd_C_sf"/>
</dbReference>
<reference evidence="5" key="2">
    <citation type="submission" date="2023-06" db="EMBL/GenBank/DDBJ databases">
        <authorList>
            <person name="Kobayashi Y."/>
            <person name="Kayamori A."/>
            <person name="Aoki K."/>
            <person name="Shiwa Y."/>
            <person name="Fujita N."/>
            <person name="Sugita T."/>
            <person name="Iwasaki W."/>
            <person name="Tanaka N."/>
            <person name="Takashima M."/>
        </authorList>
    </citation>
    <scope>NUCLEOTIDE SEQUENCE</scope>
    <source>
        <strain evidence="5">HIS016</strain>
    </source>
</reference>
<comment type="similarity">
    <text evidence="1">Belongs to the ATP-dependent AMP-binding enzyme family.</text>
</comment>
<dbReference type="PANTHER" id="PTHR24096:SF149">
    <property type="entry name" value="AMP-BINDING DOMAIN-CONTAINING PROTEIN-RELATED"/>
    <property type="match status" value="1"/>
</dbReference>
<evidence type="ECO:0000313" key="6">
    <source>
        <dbReference type="Proteomes" id="UP001222932"/>
    </source>
</evidence>
<evidence type="ECO:0008006" key="7">
    <source>
        <dbReference type="Google" id="ProtNLM"/>
    </source>
</evidence>
<dbReference type="PROSITE" id="PS00455">
    <property type="entry name" value="AMP_BINDING"/>
    <property type="match status" value="1"/>
</dbReference>
<dbReference type="SUPFAM" id="SSF56801">
    <property type="entry name" value="Acetyl-CoA synthetase-like"/>
    <property type="match status" value="1"/>
</dbReference>
<dbReference type="CDD" id="cd05911">
    <property type="entry name" value="Firefly_Luc_like"/>
    <property type="match status" value="1"/>
</dbReference>
<dbReference type="EMBL" id="BTCM01000001">
    <property type="protein sequence ID" value="GMK54813.1"/>
    <property type="molecule type" value="Genomic_DNA"/>
</dbReference>
<keyword evidence="6" id="KW-1185">Reference proteome</keyword>
<accession>A0AAD3TQG7</accession>
<dbReference type="InterPro" id="IPR000873">
    <property type="entry name" value="AMP-dep_synth/lig_dom"/>
</dbReference>
<feature type="domain" description="AMP-binding enzyme C-terminal" evidence="4">
    <location>
        <begin position="460"/>
        <end position="542"/>
    </location>
</feature>
<dbReference type="InterPro" id="IPR020845">
    <property type="entry name" value="AMP-binding_CS"/>
</dbReference>
<dbReference type="Pfam" id="PF13193">
    <property type="entry name" value="AMP-binding_C"/>
    <property type="match status" value="1"/>
</dbReference>
<dbReference type="AlphaFoldDB" id="A0AAD3TQG7"/>
<keyword evidence="2" id="KW-0436">Ligase</keyword>
<dbReference type="GO" id="GO:0016405">
    <property type="term" value="F:CoA-ligase activity"/>
    <property type="evidence" value="ECO:0007669"/>
    <property type="project" value="TreeGrafter"/>
</dbReference>
<proteinExistence type="inferred from homology"/>
<reference evidence="5" key="1">
    <citation type="journal article" date="2023" name="BMC Genomics">
        <title>Chromosome-level genome assemblies of Cutaneotrichosporon spp. (Trichosporonales, Basidiomycota) reveal imbalanced evolution between nucleotide sequences and chromosome synteny.</title>
        <authorList>
            <person name="Kobayashi Y."/>
            <person name="Kayamori A."/>
            <person name="Aoki K."/>
            <person name="Shiwa Y."/>
            <person name="Matsutani M."/>
            <person name="Fujita N."/>
            <person name="Sugita T."/>
            <person name="Iwasaki W."/>
            <person name="Tanaka N."/>
            <person name="Takashima M."/>
        </authorList>
    </citation>
    <scope>NUCLEOTIDE SEQUENCE</scope>
    <source>
        <strain evidence="5">HIS016</strain>
    </source>
</reference>
<dbReference type="Gene3D" id="3.40.50.12780">
    <property type="entry name" value="N-terminal domain of ligase-like"/>
    <property type="match status" value="1"/>
</dbReference>
<protein>
    <recommendedName>
        <fullName evidence="7">AMP binding protein</fullName>
    </recommendedName>
</protein>
<dbReference type="Pfam" id="PF00501">
    <property type="entry name" value="AMP-binding"/>
    <property type="match status" value="1"/>
</dbReference>
<name>A0AAD3TQG7_9TREE</name>
<dbReference type="InterPro" id="IPR042099">
    <property type="entry name" value="ANL_N_sf"/>
</dbReference>
<evidence type="ECO:0000259" key="3">
    <source>
        <dbReference type="Pfam" id="PF00501"/>
    </source>
</evidence>
<evidence type="ECO:0000256" key="2">
    <source>
        <dbReference type="ARBA" id="ARBA00022598"/>
    </source>
</evidence>
<dbReference type="Proteomes" id="UP001222932">
    <property type="component" value="Unassembled WGS sequence"/>
</dbReference>